<dbReference type="AlphaFoldDB" id="A0A1X0QDI5"/>
<gene>
    <name evidence="2" type="ORF">HERIO_325</name>
</gene>
<dbReference type="EMBL" id="LVKB01000008">
    <property type="protein sequence ID" value="ORD97861.1"/>
    <property type="molecule type" value="Genomic_DNA"/>
</dbReference>
<evidence type="ECO:0000256" key="1">
    <source>
        <dbReference type="SAM" id="Phobius"/>
    </source>
</evidence>
<dbReference type="Proteomes" id="UP000192356">
    <property type="component" value="Unassembled WGS sequence"/>
</dbReference>
<protein>
    <submittedName>
        <fullName evidence="2">Uncharacterized protein</fullName>
    </submittedName>
</protein>
<dbReference type="VEuPathDB" id="MicrosporidiaDB:HERIO_325"/>
<accession>A0A1X0QDI5</accession>
<evidence type="ECO:0000313" key="2">
    <source>
        <dbReference type="EMBL" id="ORD97861.1"/>
    </source>
</evidence>
<name>A0A1X0QDI5_9MICR</name>
<keyword evidence="1" id="KW-0812">Transmembrane</keyword>
<keyword evidence="3" id="KW-1185">Reference proteome</keyword>
<comment type="caution">
    <text evidence="2">The sequence shown here is derived from an EMBL/GenBank/DDBJ whole genome shotgun (WGS) entry which is preliminary data.</text>
</comment>
<organism evidence="2 3">
    <name type="scientific">Hepatospora eriocheir</name>
    <dbReference type="NCBI Taxonomy" id="1081669"/>
    <lineage>
        <taxon>Eukaryota</taxon>
        <taxon>Fungi</taxon>
        <taxon>Fungi incertae sedis</taxon>
        <taxon>Microsporidia</taxon>
        <taxon>Hepatosporidae</taxon>
        <taxon>Hepatospora</taxon>
    </lineage>
</organism>
<keyword evidence="1" id="KW-0472">Membrane</keyword>
<sequence length="86" mass="10164">MVILPLQTTKNMFLRSTVKPDSSDSLRIKTYLEKLFQFLLQYLNVAPSLFLVYSFFSMPRRHIPYFTYLLRMPLSVEILSGILKDQ</sequence>
<keyword evidence="1" id="KW-1133">Transmembrane helix</keyword>
<feature type="transmembrane region" description="Helical" evidence="1">
    <location>
        <begin position="35"/>
        <end position="56"/>
    </location>
</feature>
<reference evidence="2 3" key="1">
    <citation type="journal article" date="2017" name="Environ. Microbiol.">
        <title>Decay of the glycolytic pathway and adaptation to intranuclear parasitism within Enterocytozoonidae microsporidia.</title>
        <authorList>
            <person name="Wiredu Boakye D."/>
            <person name="Jaroenlak P."/>
            <person name="Prachumwat A."/>
            <person name="Williams T.A."/>
            <person name="Bateman K.S."/>
            <person name="Itsathitphaisarn O."/>
            <person name="Sritunyalucksana K."/>
            <person name="Paszkiewicz K.H."/>
            <person name="Moore K.A."/>
            <person name="Stentiford G.D."/>
            <person name="Williams B.A."/>
        </authorList>
    </citation>
    <scope>NUCLEOTIDE SEQUENCE [LARGE SCALE GENOMIC DNA]</scope>
    <source>
        <strain evidence="2 3">GB1</strain>
    </source>
</reference>
<evidence type="ECO:0000313" key="3">
    <source>
        <dbReference type="Proteomes" id="UP000192356"/>
    </source>
</evidence>
<proteinExistence type="predicted"/>